<dbReference type="AlphaFoldDB" id="A0A8B8GGX5"/>
<proteinExistence type="predicted"/>
<organism evidence="1 2">
    <name type="scientific">Sipha flava</name>
    <name type="common">yellow sugarcane aphid</name>
    <dbReference type="NCBI Taxonomy" id="143950"/>
    <lineage>
        <taxon>Eukaryota</taxon>
        <taxon>Metazoa</taxon>
        <taxon>Ecdysozoa</taxon>
        <taxon>Arthropoda</taxon>
        <taxon>Hexapoda</taxon>
        <taxon>Insecta</taxon>
        <taxon>Pterygota</taxon>
        <taxon>Neoptera</taxon>
        <taxon>Paraneoptera</taxon>
        <taxon>Hemiptera</taxon>
        <taxon>Sternorrhyncha</taxon>
        <taxon>Aphidomorpha</taxon>
        <taxon>Aphidoidea</taxon>
        <taxon>Aphididae</taxon>
        <taxon>Sipha</taxon>
    </lineage>
</organism>
<evidence type="ECO:0000313" key="2">
    <source>
        <dbReference type="RefSeq" id="XP_025422489.1"/>
    </source>
</evidence>
<accession>A0A8B8GGX5</accession>
<keyword evidence="1" id="KW-1185">Reference proteome</keyword>
<reference evidence="2" key="1">
    <citation type="submission" date="2025-08" db="UniProtKB">
        <authorList>
            <consortium name="RefSeq"/>
        </authorList>
    </citation>
    <scope>IDENTIFICATION</scope>
    <source>
        <tissue evidence="2">Whole body</tissue>
    </source>
</reference>
<dbReference type="Proteomes" id="UP000694846">
    <property type="component" value="Unplaced"/>
</dbReference>
<dbReference type="GeneID" id="112692138"/>
<gene>
    <name evidence="2" type="primary">LOC112692138</name>
</gene>
<protein>
    <submittedName>
        <fullName evidence="2">Uncharacterized protein LOC112692138</fullName>
    </submittedName>
</protein>
<dbReference type="RefSeq" id="XP_025422489.1">
    <property type="nucleotide sequence ID" value="XM_025566704.1"/>
</dbReference>
<name>A0A8B8GGX5_9HEMI</name>
<evidence type="ECO:0000313" key="1">
    <source>
        <dbReference type="Proteomes" id="UP000694846"/>
    </source>
</evidence>
<dbReference type="OrthoDB" id="6606270at2759"/>
<sequence length="294" mass="33810">MENITEMLNWIKKKKRLLFDEIYTNQASISGIQSMSDTYRDPPKEKFNCVGLPDSFYNSTLKILEEYVRNKKQIKSKSNNNNTWINKELMRYICNLLKMSPNEVDNLSVSSNSSIQIEQSILEISKSNLEYHKDILNYISMCLDSNLCDINQDQAFSSPQYIGLLDKLYKLADYYTEKAQEMRNICLESPRVEINDLSSENAVEQISEEKSGDQKNSCTISSELPIDGAYVLDHLSTLLEQRGLICADGEWPIFGNDEDDSRSLTDQLLDIKPQIKSEDITNNIKVELFENGNY</sequence>